<evidence type="ECO:0000313" key="1">
    <source>
        <dbReference type="EMBL" id="KAI5070475.1"/>
    </source>
</evidence>
<organism evidence="1 2">
    <name type="scientific">Adiantum capillus-veneris</name>
    <name type="common">Maidenhair fern</name>
    <dbReference type="NCBI Taxonomy" id="13818"/>
    <lineage>
        <taxon>Eukaryota</taxon>
        <taxon>Viridiplantae</taxon>
        <taxon>Streptophyta</taxon>
        <taxon>Embryophyta</taxon>
        <taxon>Tracheophyta</taxon>
        <taxon>Polypodiopsida</taxon>
        <taxon>Polypodiidae</taxon>
        <taxon>Polypodiales</taxon>
        <taxon>Pteridineae</taxon>
        <taxon>Pteridaceae</taxon>
        <taxon>Vittarioideae</taxon>
        <taxon>Adiantum</taxon>
    </lineage>
</organism>
<gene>
    <name evidence="1" type="ORF">GOP47_0014818</name>
</gene>
<evidence type="ECO:0000313" key="2">
    <source>
        <dbReference type="Proteomes" id="UP000886520"/>
    </source>
</evidence>
<accession>A0A9D4UMG7</accession>
<proteinExistence type="predicted"/>
<sequence length="126" mass="14165">MPPKKKSKKAPAFYTDQVSLAPFKVQGKDLVKTSLGLTASVVGIKHNSKESEGETGPGTLWVDYRGGYRAPIEKYGFEKCFAPALLWQSMHEFEKMVEAAEGMRDKIQELNELFKLGLLDKDKKKK</sequence>
<protein>
    <submittedName>
        <fullName evidence="1">Uncharacterized protein</fullName>
    </submittedName>
</protein>
<name>A0A9D4UMG7_ADICA</name>
<keyword evidence="2" id="KW-1185">Reference proteome</keyword>
<dbReference type="AlphaFoldDB" id="A0A9D4UMG7"/>
<dbReference type="Proteomes" id="UP000886520">
    <property type="component" value="Chromosome 14"/>
</dbReference>
<dbReference type="EMBL" id="JABFUD020000014">
    <property type="protein sequence ID" value="KAI5070475.1"/>
    <property type="molecule type" value="Genomic_DNA"/>
</dbReference>
<reference evidence="1" key="1">
    <citation type="submission" date="2021-01" db="EMBL/GenBank/DDBJ databases">
        <title>Adiantum capillus-veneris genome.</title>
        <authorList>
            <person name="Fang Y."/>
            <person name="Liao Q."/>
        </authorList>
    </citation>
    <scope>NUCLEOTIDE SEQUENCE</scope>
    <source>
        <strain evidence="1">H3</strain>
        <tissue evidence="1">Leaf</tissue>
    </source>
</reference>
<dbReference type="OrthoDB" id="1925404at2759"/>
<comment type="caution">
    <text evidence="1">The sequence shown here is derived from an EMBL/GenBank/DDBJ whole genome shotgun (WGS) entry which is preliminary data.</text>
</comment>